<comment type="caution">
    <text evidence="2">The sequence shown here is derived from an EMBL/GenBank/DDBJ whole genome shotgun (WGS) entry which is preliminary data.</text>
</comment>
<dbReference type="EMBL" id="JAQQPZ010000013">
    <property type="protein sequence ID" value="MDD8060204.1"/>
    <property type="molecule type" value="Genomic_DNA"/>
</dbReference>
<keyword evidence="2" id="KW-0347">Helicase</keyword>
<dbReference type="PANTHER" id="PTHR47396">
    <property type="entry name" value="TYPE I RESTRICTION ENZYME ECOKI R PROTEIN"/>
    <property type="match status" value="1"/>
</dbReference>
<proteinExistence type="predicted"/>
<dbReference type="PROSITE" id="PS51192">
    <property type="entry name" value="HELICASE_ATP_BIND_1"/>
    <property type="match status" value="1"/>
</dbReference>
<keyword evidence="2" id="KW-0378">Hydrolase</keyword>
<evidence type="ECO:0000259" key="1">
    <source>
        <dbReference type="PROSITE" id="PS51192"/>
    </source>
</evidence>
<dbReference type="Pfam" id="PF04851">
    <property type="entry name" value="ResIII"/>
    <property type="match status" value="1"/>
</dbReference>
<protein>
    <submittedName>
        <fullName evidence="2">DEAD/DEAH box helicase family protein</fullName>
    </submittedName>
</protein>
<dbReference type="Gene3D" id="3.40.50.300">
    <property type="entry name" value="P-loop containing nucleotide triphosphate hydrolases"/>
    <property type="match status" value="2"/>
</dbReference>
<dbReference type="SMART" id="SM00487">
    <property type="entry name" value="DEXDc"/>
    <property type="match status" value="1"/>
</dbReference>
<dbReference type="SUPFAM" id="SSF52540">
    <property type="entry name" value="P-loop containing nucleoside triphosphate hydrolases"/>
    <property type="match status" value="2"/>
</dbReference>
<gene>
    <name evidence="2" type="ORF">PQR79_14020</name>
</gene>
<keyword evidence="3" id="KW-1185">Reference proteome</keyword>
<dbReference type="RefSeq" id="WP_238103205.1">
    <property type="nucleotide sequence ID" value="NZ_JAQQPZ010000013.1"/>
</dbReference>
<accession>A0ABT5TNL8</accession>
<organism evidence="2 3">
    <name type="scientific">Shewanella metallivivens</name>
    <dbReference type="NCBI Taxonomy" id="2872342"/>
    <lineage>
        <taxon>Bacteria</taxon>
        <taxon>Pseudomonadati</taxon>
        <taxon>Pseudomonadota</taxon>
        <taxon>Gammaproteobacteria</taxon>
        <taxon>Alteromonadales</taxon>
        <taxon>Shewanellaceae</taxon>
        <taxon>Shewanella</taxon>
    </lineage>
</organism>
<feature type="domain" description="Helicase ATP-binding" evidence="1">
    <location>
        <begin position="16"/>
        <end position="173"/>
    </location>
</feature>
<dbReference type="InterPro" id="IPR014001">
    <property type="entry name" value="Helicase_ATP-bd"/>
</dbReference>
<dbReference type="Pfam" id="PF00271">
    <property type="entry name" value="Helicase_C"/>
    <property type="match status" value="1"/>
</dbReference>
<dbReference type="GO" id="GO:0004386">
    <property type="term" value="F:helicase activity"/>
    <property type="evidence" value="ECO:0007669"/>
    <property type="project" value="UniProtKB-KW"/>
</dbReference>
<sequence length="466" mass="53040">MIKLRDWQTRCVKHALNIYQSQNHFLCLATPGAGKTVMASELAMRLYEQKKIDFILCFSPSTEVNESIRQTFSKRFKRRFNGLIGAIGGVYTYQSMPSLSDEVWQLIRSHNVFVIMDEIHHLKGTEVGNANAWGEEVLINIQNQATYTLALSGTPWRSDNAPIVLSTFTEPDNTIHCDFIYGLKEAIADGVCREPKIVLIDNNKINLESNNLQESFSSIEQLLSKSKVSFQGLITNQKVMEYMLGESVNKLNEIREHNPNAGGLIIATSIKHAKQLYHILVDKLEQTASIVTSKVQRPSLIIDDFRHSKVQWIVSVGMVSEGTDIPRLQVCCHLSRIKTEMHYRQVLGRILRVTDDKDQQAWLFTLAEKSLTEFAYRINEDLPEKTVVFEKSISDELDLTSEESYDAELKTAFDFNIDLNLTQGKKPINPSQNLSDIDEENLYNLTLLGGFKEKIVKMFDAHLQCN</sequence>
<evidence type="ECO:0000313" key="3">
    <source>
        <dbReference type="Proteomes" id="UP001213691"/>
    </source>
</evidence>
<dbReference type="InterPro" id="IPR027417">
    <property type="entry name" value="P-loop_NTPase"/>
</dbReference>
<keyword evidence="2" id="KW-0067">ATP-binding</keyword>
<evidence type="ECO:0000313" key="2">
    <source>
        <dbReference type="EMBL" id="MDD8060204.1"/>
    </source>
</evidence>
<dbReference type="InterPro" id="IPR006935">
    <property type="entry name" value="Helicase/UvrB_N"/>
</dbReference>
<dbReference type="InterPro" id="IPR050742">
    <property type="entry name" value="Helicase_Restrict-Modif_Enz"/>
</dbReference>
<dbReference type="InterPro" id="IPR001650">
    <property type="entry name" value="Helicase_C-like"/>
</dbReference>
<reference evidence="2 3" key="1">
    <citation type="submission" date="2023-02" db="EMBL/GenBank/DDBJ databases">
        <title>Genome sequence of Shewanella metallivivens ER-Te-42B-Light, sp. nov., enriched from sulfide tube worms (Riftia pachyptila) isolated from Explorer Ridge in the Pacific Ocean.</title>
        <authorList>
            <person name="Maltman C."/>
            <person name="Kuzyk S.B."/>
            <person name="Kyndt J.A."/>
            <person name="Yurkov V."/>
        </authorList>
    </citation>
    <scope>NUCLEOTIDE SEQUENCE [LARGE SCALE GENOMIC DNA]</scope>
    <source>
        <strain evidence="2 3">ER-Te-42B-Light</strain>
    </source>
</reference>
<dbReference type="PANTHER" id="PTHR47396:SF1">
    <property type="entry name" value="ATP-DEPENDENT HELICASE IRC3-RELATED"/>
    <property type="match status" value="1"/>
</dbReference>
<keyword evidence="2" id="KW-0547">Nucleotide-binding</keyword>
<dbReference type="Proteomes" id="UP001213691">
    <property type="component" value="Unassembled WGS sequence"/>
</dbReference>
<name>A0ABT5TNL8_9GAMM</name>